<keyword evidence="2 4" id="KW-0238">DNA-binding</keyword>
<accession>A0A7X0LU30</accession>
<dbReference type="PROSITE" id="PS50977">
    <property type="entry name" value="HTH_TETR_2"/>
    <property type="match status" value="1"/>
</dbReference>
<dbReference type="Proteomes" id="UP000540423">
    <property type="component" value="Unassembled WGS sequence"/>
</dbReference>
<evidence type="ECO:0000313" key="7">
    <source>
        <dbReference type="Proteomes" id="UP000540423"/>
    </source>
</evidence>
<comment type="caution">
    <text evidence="6">The sequence shown here is derived from an EMBL/GenBank/DDBJ whole genome shotgun (WGS) entry which is preliminary data.</text>
</comment>
<dbReference type="AlphaFoldDB" id="A0A7X0LU30"/>
<evidence type="ECO:0000256" key="2">
    <source>
        <dbReference type="ARBA" id="ARBA00023125"/>
    </source>
</evidence>
<dbReference type="Pfam" id="PF00440">
    <property type="entry name" value="TetR_N"/>
    <property type="match status" value="1"/>
</dbReference>
<evidence type="ECO:0000256" key="1">
    <source>
        <dbReference type="ARBA" id="ARBA00023015"/>
    </source>
</evidence>
<protein>
    <submittedName>
        <fullName evidence="6">AcrR family transcriptional regulator</fullName>
    </submittedName>
</protein>
<gene>
    <name evidence="6" type="ORF">HNQ79_006537</name>
</gene>
<dbReference type="InterPro" id="IPR050109">
    <property type="entry name" value="HTH-type_TetR-like_transc_reg"/>
</dbReference>
<keyword evidence="3" id="KW-0804">Transcription</keyword>
<evidence type="ECO:0000256" key="4">
    <source>
        <dbReference type="PROSITE-ProRule" id="PRU00335"/>
    </source>
</evidence>
<dbReference type="PROSITE" id="PS01081">
    <property type="entry name" value="HTH_TETR_1"/>
    <property type="match status" value="1"/>
</dbReference>
<dbReference type="RefSeq" id="WP_185036497.1">
    <property type="nucleotide sequence ID" value="NZ_BNBN01000027.1"/>
</dbReference>
<proteinExistence type="predicted"/>
<keyword evidence="7" id="KW-1185">Reference proteome</keyword>
<dbReference type="Gene3D" id="1.10.357.10">
    <property type="entry name" value="Tetracycline Repressor, domain 2"/>
    <property type="match status" value="1"/>
</dbReference>
<sequence length="205" mass="23490">MTSSASGTGRPRRGDTRRRIQDVALELFAEQGYEKTSLREIAEELEVTKAALYYHFKTKEDILISLFEDLTRPLDELIEWGQRQPRTLESKKELLTRYSVALRNAGPLFRFMQENQGTVRELSIGDSFKERMLRMMALMKEPDAPLIDQVRCMSALFTLHSGMFALKDVEGDFEEKRKAVLEVAFELITRAQQDPADRAQAGPEA</sequence>
<reference evidence="6 7" key="1">
    <citation type="submission" date="2020-08" db="EMBL/GenBank/DDBJ databases">
        <title>Genomic Encyclopedia of Type Strains, Phase IV (KMG-IV): sequencing the most valuable type-strain genomes for metagenomic binning, comparative biology and taxonomic classification.</title>
        <authorList>
            <person name="Goeker M."/>
        </authorList>
    </citation>
    <scope>NUCLEOTIDE SEQUENCE [LARGE SCALE GENOMIC DNA]</scope>
    <source>
        <strain evidence="6 7">DSM 40141</strain>
    </source>
</reference>
<dbReference type="PANTHER" id="PTHR30055:SF234">
    <property type="entry name" value="HTH-TYPE TRANSCRIPTIONAL REGULATOR BETI"/>
    <property type="match status" value="1"/>
</dbReference>
<feature type="DNA-binding region" description="H-T-H motif" evidence="4">
    <location>
        <begin position="37"/>
        <end position="56"/>
    </location>
</feature>
<evidence type="ECO:0000313" key="6">
    <source>
        <dbReference type="EMBL" id="MBB6440024.1"/>
    </source>
</evidence>
<evidence type="ECO:0000259" key="5">
    <source>
        <dbReference type="PROSITE" id="PS50977"/>
    </source>
</evidence>
<dbReference type="SUPFAM" id="SSF46689">
    <property type="entry name" value="Homeodomain-like"/>
    <property type="match status" value="1"/>
</dbReference>
<evidence type="ECO:0000256" key="3">
    <source>
        <dbReference type="ARBA" id="ARBA00023163"/>
    </source>
</evidence>
<keyword evidence="1" id="KW-0805">Transcription regulation</keyword>
<dbReference type="PRINTS" id="PR00455">
    <property type="entry name" value="HTHTETR"/>
</dbReference>
<dbReference type="GO" id="GO:0003700">
    <property type="term" value="F:DNA-binding transcription factor activity"/>
    <property type="evidence" value="ECO:0007669"/>
    <property type="project" value="TreeGrafter"/>
</dbReference>
<organism evidence="6 7">
    <name type="scientific">Streptomyces candidus</name>
    <dbReference type="NCBI Taxonomy" id="67283"/>
    <lineage>
        <taxon>Bacteria</taxon>
        <taxon>Bacillati</taxon>
        <taxon>Actinomycetota</taxon>
        <taxon>Actinomycetes</taxon>
        <taxon>Kitasatosporales</taxon>
        <taxon>Streptomycetaceae</taxon>
        <taxon>Streptomyces</taxon>
    </lineage>
</organism>
<dbReference type="GO" id="GO:0000976">
    <property type="term" value="F:transcription cis-regulatory region binding"/>
    <property type="evidence" value="ECO:0007669"/>
    <property type="project" value="TreeGrafter"/>
</dbReference>
<dbReference type="EMBL" id="JACHEM010000034">
    <property type="protein sequence ID" value="MBB6440024.1"/>
    <property type="molecule type" value="Genomic_DNA"/>
</dbReference>
<dbReference type="InterPro" id="IPR009057">
    <property type="entry name" value="Homeodomain-like_sf"/>
</dbReference>
<dbReference type="InterPro" id="IPR001647">
    <property type="entry name" value="HTH_TetR"/>
</dbReference>
<dbReference type="PANTHER" id="PTHR30055">
    <property type="entry name" value="HTH-TYPE TRANSCRIPTIONAL REGULATOR RUTR"/>
    <property type="match status" value="1"/>
</dbReference>
<dbReference type="InterPro" id="IPR023772">
    <property type="entry name" value="DNA-bd_HTH_TetR-type_CS"/>
</dbReference>
<name>A0A7X0LU30_9ACTN</name>
<feature type="domain" description="HTH tetR-type" evidence="5">
    <location>
        <begin position="14"/>
        <end position="74"/>
    </location>
</feature>